<dbReference type="InterPro" id="IPR039424">
    <property type="entry name" value="SBP_5"/>
</dbReference>
<protein>
    <recommendedName>
        <fullName evidence="3">Solute-binding protein family 5 domain-containing protein</fullName>
    </recommendedName>
</protein>
<dbReference type="GO" id="GO:1904680">
    <property type="term" value="F:peptide transmembrane transporter activity"/>
    <property type="evidence" value="ECO:0007669"/>
    <property type="project" value="TreeGrafter"/>
</dbReference>
<name>A0A2V1HQ30_9MICO</name>
<dbReference type="PROSITE" id="PS51257">
    <property type="entry name" value="PROKAR_LIPOPROTEIN"/>
    <property type="match status" value="1"/>
</dbReference>
<dbReference type="Pfam" id="PF00496">
    <property type="entry name" value="SBP_bac_5"/>
    <property type="match status" value="1"/>
</dbReference>
<dbReference type="AlphaFoldDB" id="A0A2V1HQ30"/>
<keyword evidence="5" id="KW-1185">Reference proteome</keyword>
<gene>
    <name evidence="4" type="ORF">DDQ50_16090</name>
</gene>
<accession>A0A2V1HQ30</accession>
<feature type="chain" id="PRO_5016172014" description="Solute-binding protein family 5 domain-containing protein" evidence="2">
    <location>
        <begin position="26"/>
        <end position="500"/>
    </location>
</feature>
<proteinExistence type="predicted"/>
<feature type="signal peptide" evidence="2">
    <location>
        <begin position="1"/>
        <end position="25"/>
    </location>
</feature>
<dbReference type="InterPro" id="IPR030678">
    <property type="entry name" value="Peptide/Ni-bd"/>
</dbReference>
<evidence type="ECO:0000256" key="2">
    <source>
        <dbReference type="SAM" id="SignalP"/>
    </source>
</evidence>
<evidence type="ECO:0000313" key="4">
    <source>
        <dbReference type="EMBL" id="PVZ93229.1"/>
    </source>
</evidence>
<dbReference type="EMBL" id="QEOP01000005">
    <property type="protein sequence ID" value="PVZ93229.1"/>
    <property type="molecule type" value="Genomic_DNA"/>
</dbReference>
<evidence type="ECO:0000259" key="3">
    <source>
        <dbReference type="Pfam" id="PF00496"/>
    </source>
</evidence>
<dbReference type="Proteomes" id="UP000244893">
    <property type="component" value="Unassembled WGS sequence"/>
</dbReference>
<reference evidence="4 5" key="1">
    <citation type="submission" date="2018-05" db="EMBL/GenBank/DDBJ databases">
        <title>Amnibacterium sp. M8JJ-5, whole genome shotgun sequence.</title>
        <authorList>
            <person name="Tuo L."/>
        </authorList>
    </citation>
    <scope>NUCLEOTIDE SEQUENCE [LARGE SCALE GENOMIC DNA]</scope>
    <source>
        <strain evidence="4 5">M8JJ-5</strain>
    </source>
</reference>
<evidence type="ECO:0000256" key="1">
    <source>
        <dbReference type="SAM" id="MobiDB-lite"/>
    </source>
</evidence>
<dbReference type="GO" id="GO:0015833">
    <property type="term" value="P:peptide transport"/>
    <property type="evidence" value="ECO:0007669"/>
    <property type="project" value="TreeGrafter"/>
</dbReference>
<feature type="compositionally biased region" description="Polar residues" evidence="1">
    <location>
        <begin position="171"/>
        <end position="181"/>
    </location>
</feature>
<comment type="caution">
    <text evidence="4">The sequence shown here is derived from an EMBL/GenBank/DDBJ whole genome shotgun (WGS) entry which is preliminary data.</text>
</comment>
<sequence>MNGTRRKVMIAAVLISAGALSGCSASPNSAEGEKVLRLSLQAPPGSFAVGYDSGDAIILQTVYDTLLDTAVDGSIVEGVADEWSYDDTLTELSFHIRPGQSFTDGEDLDAAAVAASLEASRVGPSTASRLLSVSSVEAPDDETVVVRLSEPDGALISNLADVPGAVGAPSSLGTESAQTEPIGSGPYSLDPQLTTTGAKYVLVKNDENWNADAYPFDRVEFQVIADQTAALSAVRADQLDFAYLPSSDLLTQFDDPRYTTGTTPPSSLSVLWLADRGGEVVPALGDVRVRRAINLALDREGIAAAINPGLSAPTAQVVNPAGGAWSDALNETYPYDVDEARALLTEAGYPDGFAVTMPSTFASIQYEPIVTQSLADIGITVTWETVPFQDFYTKVFTKTYAMFLMGNLFRSSDAIDLNNSTVSVFNPFGTTNPEYEALLTQANASQAEDAFEPLNEYLVNEAWFAPITTAGGAYVVSSKIAFTPPKVLSSSIQPWTPAAS</sequence>
<dbReference type="GO" id="GO:0042597">
    <property type="term" value="C:periplasmic space"/>
    <property type="evidence" value="ECO:0007669"/>
    <property type="project" value="UniProtKB-ARBA"/>
</dbReference>
<keyword evidence="2" id="KW-0732">Signal</keyword>
<feature type="region of interest" description="Disordered" evidence="1">
    <location>
        <begin position="169"/>
        <end position="190"/>
    </location>
</feature>
<dbReference type="OrthoDB" id="9803988at2"/>
<dbReference type="GO" id="GO:0043190">
    <property type="term" value="C:ATP-binding cassette (ABC) transporter complex"/>
    <property type="evidence" value="ECO:0007669"/>
    <property type="project" value="InterPro"/>
</dbReference>
<dbReference type="Gene3D" id="3.40.190.10">
    <property type="entry name" value="Periplasmic binding protein-like II"/>
    <property type="match status" value="1"/>
</dbReference>
<evidence type="ECO:0000313" key="5">
    <source>
        <dbReference type="Proteomes" id="UP000244893"/>
    </source>
</evidence>
<dbReference type="RefSeq" id="WP_116757824.1">
    <property type="nucleotide sequence ID" value="NZ_JBHUEX010000002.1"/>
</dbReference>
<dbReference type="PIRSF" id="PIRSF002741">
    <property type="entry name" value="MppA"/>
    <property type="match status" value="1"/>
</dbReference>
<dbReference type="PANTHER" id="PTHR30290">
    <property type="entry name" value="PERIPLASMIC BINDING COMPONENT OF ABC TRANSPORTER"/>
    <property type="match status" value="1"/>
</dbReference>
<dbReference type="Gene3D" id="3.10.105.10">
    <property type="entry name" value="Dipeptide-binding Protein, Domain 3"/>
    <property type="match status" value="1"/>
</dbReference>
<dbReference type="InterPro" id="IPR000914">
    <property type="entry name" value="SBP_5_dom"/>
</dbReference>
<dbReference type="SUPFAM" id="SSF53850">
    <property type="entry name" value="Periplasmic binding protein-like II"/>
    <property type="match status" value="1"/>
</dbReference>
<organism evidence="4 5">
    <name type="scientific">Amnibacterium flavum</name>
    <dbReference type="NCBI Taxonomy" id="2173173"/>
    <lineage>
        <taxon>Bacteria</taxon>
        <taxon>Bacillati</taxon>
        <taxon>Actinomycetota</taxon>
        <taxon>Actinomycetes</taxon>
        <taxon>Micrococcales</taxon>
        <taxon>Microbacteriaceae</taxon>
        <taxon>Amnibacterium</taxon>
    </lineage>
</organism>
<feature type="domain" description="Solute-binding protein family 5" evidence="3">
    <location>
        <begin position="75"/>
        <end position="417"/>
    </location>
</feature>